<evidence type="ECO:0000313" key="2">
    <source>
        <dbReference type="Proteomes" id="UP001528823"/>
    </source>
</evidence>
<accession>A0ABT5UJ76</accession>
<dbReference type="RefSeq" id="WP_274692304.1">
    <property type="nucleotide sequence ID" value="NZ_JAPMOU010000117.1"/>
</dbReference>
<dbReference type="Proteomes" id="UP001528823">
    <property type="component" value="Unassembled WGS sequence"/>
</dbReference>
<comment type="caution">
    <text evidence="1">The sequence shown here is derived from an EMBL/GenBank/DDBJ whole genome shotgun (WGS) entry which is preliminary data.</text>
</comment>
<organism evidence="1 2">
    <name type="scientific">Spartinivicinus poritis</name>
    <dbReference type="NCBI Taxonomy" id="2994640"/>
    <lineage>
        <taxon>Bacteria</taxon>
        <taxon>Pseudomonadati</taxon>
        <taxon>Pseudomonadota</taxon>
        <taxon>Gammaproteobacteria</taxon>
        <taxon>Oceanospirillales</taxon>
        <taxon>Zooshikellaceae</taxon>
        <taxon>Spartinivicinus</taxon>
    </lineage>
</organism>
<proteinExistence type="predicted"/>
<dbReference type="EMBL" id="JAPMOU010000117">
    <property type="protein sequence ID" value="MDE1466006.1"/>
    <property type="molecule type" value="Genomic_DNA"/>
</dbReference>
<name>A0ABT5UJ76_9GAMM</name>
<gene>
    <name evidence="1" type="ORF">ORQ98_29030</name>
</gene>
<sequence>MLTAKAIELNYIKRNNPIKGATLDGWIIDNKAPLWTCKAALILCLDLGWIPVKHSEWTVFSHLLT</sequence>
<protein>
    <submittedName>
        <fullName evidence="1">Uncharacterized protein</fullName>
    </submittedName>
</protein>
<keyword evidence="2" id="KW-1185">Reference proteome</keyword>
<reference evidence="1 2" key="1">
    <citation type="submission" date="2022-11" db="EMBL/GenBank/DDBJ databases">
        <title>Spartinivicinus poritis sp. nov., isolated from scleractinian coral Porites lutea.</title>
        <authorList>
            <person name="Zhang G."/>
            <person name="Cai L."/>
            <person name="Wei Q."/>
        </authorList>
    </citation>
    <scope>NUCLEOTIDE SEQUENCE [LARGE SCALE GENOMIC DNA]</scope>
    <source>
        <strain evidence="1 2">A2-2</strain>
    </source>
</reference>
<evidence type="ECO:0000313" key="1">
    <source>
        <dbReference type="EMBL" id="MDE1466006.1"/>
    </source>
</evidence>